<evidence type="ECO:0000313" key="3">
    <source>
        <dbReference type="Proteomes" id="UP001293593"/>
    </source>
</evidence>
<dbReference type="InterPro" id="IPR000477">
    <property type="entry name" value="RT_dom"/>
</dbReference>
<dbReference type="EMBL" id="JAWXYG010000005">
    <property type="protein sequence ID" value="KAK4271434.1"/>
    <property type="molecule type" value="Genomic_DNA"/>
</dbReference>
<dbReference type="PANTHER" id="PTHR46890:SF48">
    <property type="entry name" value="RNA-DIRECTED DNA POLYMERASE"/>
    <property type="match status" value="1"/>
</dbReference>
<dbReference type="SUPFAM" id="SSF56672">
    <property type="entry name" value="DNA/RNA polymerases"/>
    <property type="match status" value="1"/>
</dbReference>
<proteinExistence type="predicted"/>
<accession>A0AAE1MMZ5</accession>
<dbReference type="Proteomes" id="UP001293593">
    <property type="component" value="Unassembled WGS sequence"/>
</dbReference>
<keyword evidence="3" id="KW-1185">Reference proteome</keyword>
<evidence type="ECO:0000259" key="1">
    <source>
        <dbReference type="PROSITE" id="PS50878"/>
    </source>
</evidence>
<name>A0AAE1MMZ5_9FABA</name>
<evidence type="ECO:0000313" key="2">
    <source>
        <dbReference type="EMBL" id="KAK4271434.1"/>
    </source>
</evidence>
<gene>
    <name evidence="2" type="ORF">QN277_020133</name>
</gene>
<comment type="caution">
    <text evidence="2">The sequence shown here is derived from an EMBL/GenBank/DDBJ whole genome shotgun (WGS) entry which is preliminary data.</text>
</comment>
<dbReference type="Pfam" id="PF00078">
    <property type="entry name" value="RVT_1"/>
    <property type="match status" value="1"/>
</dbReference>
<reference evidence="2" key="1">
    <citation type="submission" date="2023-10" db="EMBL/GenBank/DDBJ databases">
        <title>Chromosome-level genome of the transformable northern wattle, Acacia crassicarpa.</title>
        <authorList>
            <person name="Massaro I."/>
            <person name="Sinha N.R."/>
            <person name="Poethig S."/>
            <person name="Leichty A.R."/>
        </authorList>
    </citation>
    <scope>NUCLEOTIDE SEQUENCE</scope>
    <source>
        <strain evidence="2">Acra3RX</strain>
        <tissue evidence="2">Leaf</tissue>
    </source>
</reference>
<organism evidence="2 3">
    <name type="scientific">Acacia crassicarpa</name>
    <name type="common">northern wattle</name>
    <dbReference type="NCBI Taxonomy" id="499986"/>
    <lineage>
        <taxon>Eukaryota</taxon>
        <taxon>Viridiplantae</taxon>
        <taxon>Streptophyta</taxon>
        <taxon>Embryophyta</taxon>
        <taxon>Tracheophyta</taxon>
        <taxon>Spermatophyta</taxon>
        <taxon>Magnoliopsida</taxon>
        <taxon>eudicotyledons</taxon>
        <taxon>Gunneridae</taxon>
        <taxon>Pentapetalae</taxon>
        <taxon>rosids</taxon>
        <taxon>fabids</taxon>
        <taxon>Fabales</taxon>
        <taxon>Fabaceae</taxon>
        <taxon>Caesalpinioideae</taxon>
        <taxon>mimosoid clade</taxon>
        <taxon>Acacieae</taxon>
        <taxon>Acacia</taxon>
    </lineage>
</organism>
<dbReference type="PANTHER" id="PTHR46890">
    <property type="entry name" value="NON-LTR RETROLELEMENT REVERSE TRANSCRIPTASE-LIKE PROTEIN-RELATED"/>
    <property type="match status" value="1"/>
</dbReference>
<dbReference type="InterPro" id="IPR052343">
    <property type="entry name" value="Retrotransposon-Effector_Assoc"/>
</dbReference>
<dbReference type="PROSITE" id="PS50878">
    <property type="entry name" value="RT_POL"/>
    <property type="match status" value="1"/>
</dbReference>
<dbReference type="InterPro" id="IPR043502">
    <property type="entry name" value="DNA/RNA_pol_sf"/>
</dbReference>
<sequence>MWIFHENYNEFLNKTWYNVGDINLSLDNLRHSLEPWNKDVFGLLEQKKQRLLNRLAGIQKATAYPYSAFLLDLEWELQEELERLLKFEEIKWFQKSKSEWITKGDRNTKYYHLKSKMRSRRNMILSLKDAQGNWVDNEEELKVLVSSHFRNLYCSPPPDDVELVSRSRFPVVEDLSMSSLSAVPTDVEIKSALFSMGSYKAPRIDGFPPIFYKANWSLVGPVLCTFVKTAFRGEADLKEANRTLISLIPKNNKVELVIHFRPISLCTVYYKCITKVIASRLREVMDKIISPFQSSFLKGRCIQDNILVGQEILHVMGKNKSKKGLMAIKIDMEKAYDRISWLFLKQVLLEVGFDNNLVNLIINCVSSVSYNVLWNGSLTEFFHPLRGIRQGDPLSPLLFVLCMDKLSHLISDEVESGIWKPIFTSRGGSSVSHLMFADDLLLFGVATETQVLCMMSCVQRFMDVSGGKVNTAKSSVFSLLKSLCGLSCVLRKLPICMCLVRLGGIWGFLYPVIGTPELNSNILLAE</sequence>
<feature type="domain" description="Reverse transcriptase" evidence="1">
    <location>
        <begin position="229"/>
        <end position="488"/>
    </location>
</feature>
<protein>
    <recommendedName>
        <fullName evidence="1">Reverse transcriptase domain-containing protein</fullName>
    </recommendedName>
</protein>
<dbReference type="CDD" id="cd01650">
    <property type="entry name" value="RT_nLTR_like"/>
    <property type="match status" value="1"/>
</dbReference>
<dbReference type="AlphaFoldDB" id="A0AAE1MMZ5"/>